<evidence type="ECO:0000313" key="11">
    <source>
        <dbReference type="Proteomes" id="UP000028252"/>
    </source>
</evidence>
<keyword evidence="3 7" id="KW-0560">Oxidoreductase</keyword>
<dbReference type="GO" id="GO:0006520">
    <property type="term" value="P:amino acid metabolic process"/>
    <property type="evidence" value="ECO:0007669"/>
    <property type="project" value="InterPro"/>
</dbReference>
<evidence type="ECO:0000256" key="5">
    <source>
        <dbReference type="PIRSR" id="PIRSR000188-1"/>
    </source>
</evidence>
<evidence type="ECO:0000256" key="3">
    <source>
        <dbReference type="ARBA" id="ARBA00023002"/>
    </source>
</evidence>
<dbReference type="Pfam" id="PF00208">
    <property type="entry name" value="ELFV_dehydrog"/>
    <property type="match status" value="2"/>
</dbReference>
<dbReference type="EC" id="1.4.1.9" evidence="10"/>
<proteinExistence type="inferred from homology"/>
<dbReference type="Gene3D" id="3.40.50.720">
    <property type="entry name" value="NAD(P)-binding Rossmann-like Domain"/>
    <property type="match status" value="1"/>
</dbReference>
<dbReference type="Gene3D" id="3.40.50.10860">
    <property type="entry name" value="Leucine Dehydrogenase, chain A, domain 1"/>
    <property type="match status" value="1"/>
</dbReference>
<organism evidence="10 11">
    <name type="scientific">Marinobacterium lacunae</name>
    <dbReference type="NCBI Taxonomy" id="1232683"/>
    <lineage>
        <taxon>Bacteria</taxon>
        <taxon>Pseudomonadati</taxon>
        <taxon>Pseudomonadota</taxon>
        <taxon>Gammaproteobacteria</taxon>
        <taxon>Oceanospirillales</taxon>
        <taxon>Oceanospirillaceae</taxon>
        <taxon>Marinobacterium</taxon>
    </lineage>
</organism>
<dbReference type="InterPro" id="IPR006097">
    <property type="entry name" value="Glu/Leu/Phe/Val/Trp_DH_dimer"/>
</dbReference>
<comment type="similarity">
    <text evidence="2 7">Belongs to the Glu/Leu/Phe/Val dehydrogenases family.</text>
</comment>
<evidence type="ECO:0000256" key="4">
    <source>
        <dbReference type="ARBA" id="ARBA00023027"/>
    </source>
</evidence>
<evidence type="ECO:0000259" key="9">
    <source>
        <dbReference type="SMART" id="SM00839"/>
    </source>
</evidence>
<reference evidence="10 11" key="1">
    <citation type="submission" date="2014-04" db="EMBL/GenBank/DDBJ databases">
        <title>Marinobacterium kochiensis sp. nov., isolated from sediment sample collected from Kochi backwaters in Kerala, India.</title>
        <authorList>
            <person name="Singh A."/>
            <person name="Pinnaka A.K."/>
        </authorList>
    </citation>
    <scope>NUCLEOTIDE SEQUENCE [LARGE SCALE GENOMIC DNA]</scope>
    <source>
        <strain evidence="10 11">AK27</strain>
    </source>
</reference>
<dbReference type="Pfam" id="PF02812">
    <property type="entry name" value="ELFV_dehydrog_N"/>
    <property type="match status" value="1"/>
</dbReference>
<dbReference type="eggNOG" id="COG0334">
    <property type="taxonomic scope" value="Bacteria"/>
</dbReference>
<dbReference type="GO" id="GO:0050049">
    <property type="term" value="F:L-leucine dehydrogenase activity"/>
    <property type="evidence" value="ECO:0007669"/>
    <property type="project" value="UniProtKB-EC"/>
</dbReference>
<feature type="active site" description="Proton donor/acceptor" evidence="5">
    <location>
        <position position="105"/>
    </location>
</feature>
<dbReference type="InterPro" id="IPR006095">
    <property type="entry name" value="Glu/Leu/Phe/Val/Trp_DH"/>
</dbReference>
<keyword evidence="4 6" id="KW-0520">NAD</keyword>
<evidence type="ECO:0000256" key="1">
    <source>
        <dbReference type="ARBA" id="ARBA00003868"/>
    </source>
</evidence>
<dbReference type="FunFam" id="3.40.50.10860:FF:000010">
    <property type="entry name" value="Leucine dehydrogenase"/>
    <property type="match status" value="1"/>
</dbReference>
<evidence type="ECO:0000256" key="7">
    <source>
        <dbReference type="RuleBase" id="RU004417"/>
    </source>
</evidence>
<dbReference type="InterPro" id="IPR033524">
    <property type="entry name" value="Glu/Leu/Phe/Val_DH_AS"/>
</dbReference>
<protein>
    <submittedName>
        <fullName evidence="10">Leucine dehydrogenase</fullName>
        <ecNumber evidence="10">1.4.1.9</ecNumber>
    </submittedName>
</protein>
<keyword evidence="11" id="KW-1185">Reference proteome</keyword>
<dbReference type="SUPFAM" id="SSF53223">
    <property type="entry name" value="Aminoacid dehydrogenase-like, N-terminal domain"/>
    <property type="match status" value="1"/>
</dbReference>
<evidence type="ECO:0000256" key="8">
    <source>
        <dbReference type="SAM" id="MobiDB-lite"/>
    </source>
</evidence>
<evidence type="ECO:0000313" key="10">
    <source>
        <dbReference type="EMBL" id="KEA65328.1"/>
    </source>
</evidence>
<dbReference type="PATRIC" id="fig|1232683.4.peg.280"/>
<feature type="domain" description="Glutamate/phenylalanine/leucine/valine/L-tryptophan dehydrogenase C-terminal" evidence="9">
    <location>
        <begin position="174"/>
        <end position="376"/>
    </location>
</feature>
<dbReference type="PRINTS" id="PR00082">
    <property type="entry name" value="GLFDHDRGNASE"/>
</dbReference>
<comment type="caution">
    <text evidence="10">The sequence shown here is derived from an EMBL/GenBank/DDBJ whole genome shotgun (WGS) entry which is preliminary data.</text>
</comment>
<sequence length="376" mass="40817">MNAPINSTINQPLTDTNEQNKEPMNMSVFSHPEFDNHEQLTFFSDEKSGLKAIIAVHNTNLGPALGGCRMWHYASDEEALRDVLRLSRGMTYKSALANLKLGGGKSVIIGDPRQHKSEALLEMMGRCLERTGGQYIAAEDSGTSVPDLQVMSRFTNNVAGITERTGIDGLPCNGDPSPATAYGCFVGLKAAVKHQFGRDDLSGLKVAIQGVGNVGYRLAKHLRQAGAELFVTDIHEEQVRLAVTELGATAVAQEEILGLDVDVLSPCALGAVLNDFSIPQIKAKVIAGAANNQLALAKHDQLLQQRGILYAPDYVINAGGIIDIYYERVGHEHTKVRAHIDTIADTLQEIFRRADDSGRPTGEIANTLAEERFMTR</sequence>
<dbReference type="PROSITE" id="PS00074">
    <property type="entry name" value="GLFV_DEHYDROGENASE"/>
    <property type="match status" value="1"/>
</dbReference>
<dbReference type="InterPro" id="IPR036291">
    <property type="entry name" value="NAD(P)-bd_dom_sf"/>
</dbReference>
<comment type="function">
    <text evidence="1">Catalyzes the reversible oxidative deamination of glutamate to alpha-ketoglutarate and ammonia.</text>
</comment>
<dbReference type="PANTHER" id="PTHR42722:SF1">
    <property type="entry name" value="VALINE DEHYDROGENASE"/>
    <property type="match status" value="1"/>
</dbReference>
<feature type="region of interest" description="Disordered" evidence="8">
    <location>
        <begin position="1"/>
        <end position="21"/>
    </location>
</feature>
<evidence type="ECO:0000256" key="6">
    <source>
        <dbReference type="PIRSR" id="PIRSR000188-2"/>
    </source>
</evidence>
<feature type="binding site" evidence="6">
    <location>
        <begin position="210"/>
        <end position="215"/>
    </location>
    <ligand>
        <name>NAD(+)</name>
        <dbReference type="ChEBI" id="CHEBI:57540"/>
    </ligand>
</feature>
<name>A0A081G3H3_9GAMM</name>
<dbReference type="SMART" id="SM00839">
    <property type="entry name" value="ELFV_dehydrog"/>
    <property type="match status" value="1"/>
</dbReference>
<dbReference type="EMBL" id="JMQN01000011">
    <property type="protein sequence ID" value="KEA65328.1"/>
    <property type="molecule type" value="Genomic_DNA"/>
</dbReference>
<dbReference type="InterPro" id="IPR046346">
    <property type="entry name" value="Aminoacid_DH-like_N_sf"/>
</dbReference>
<evidence type="ECO:0000256" key="2">
    <source>
        <dbReference type="ARBA" id="ARBA00006382"/>
    </source>
</evidence>
<dbReference type="PIRSF" id="PIRSF000188">
    <property type="entry name" value="Phe_leu_dh"/>
    <property type="match status" value="1"/>
</dbReference>
<dbReference type="SUPFAM" id="SSF51735">
    <property type="entry name" value="NAD(P)-binding Rossmann-fold domains"/>
    <property type="match status" value="1"/>
</dbReference>
<keyword evidence="6" id="KW-0547">Nucleotide-binding</keyword>
<feature type="compositionally biased region" description="Polar residues" evidence="8">
    <location>
        <begin position="1"/>
        <end position="17"/>
    </location>
</feature>
<dbReference type="InterPro" id="IPR016211">
    <property type="entry name" value="Glu/Phe/Leu/Val/Trp_DH_bac/arc"/>
</dbReference>
<accession>A0A081G3H3</accession>
<dbReference type="STRING" id="1232683.ADIMK_0285"/>
<dbReference type="CDD" id="cd01075">
    <property type="entry name" value="NAD_bind_Leu_Phe_Val_DH"/>
    <property type="match status" value="1"/>
</dbReference>
<dbReference type="PANTHER" id="PTHR42722">
    <property type="entry name" value="LEUCINE DEHYDROGENASE"/>
    <property type="match status" value="1"/>
</dbReference>
<dbReference type="AlphaFoldDB" id="A0A081G3H3"/>
<gene>
    <name evidence="10" type="ORF">ADIMK_0285</name>
</gene>
<dbReference type="InterPro" id="IPR006096">
    <property type="entry name" value="Glu/Leu/Phe/Val/Trp_DH_C"/>
</dbReference>
<dbReference type="GO" id="GO:0000166">
    <property type="term" value="F:nucleotide binding"/>
    <property type="evidence" value="ECO:0007669"/>
    <property type="project" value="UniProtKB-KW"/>
</dbReference>
<dbReference type="Proteomes" id="UP000028252">
    <property type="component" value="Unassembled WGS sequence"/>
</dbReference>